<keyword evidence="2" id="KW-0472">Membrane</keyword>
<proteinExistence type="inferred from homology"/>
<sequence>MLIAVTLHVTPINIEQIQMASLYRHYPSRQLALLLSLLLAAGLTLILTVLLHVRAGMAQQHPAPEPLPVLTTPFTPQDNYQRSVRFSGLLKAREKSSLGFEIPGVLTELTVREGDRVAAGTVLARLDTDRLAAQHRIATAELAGIEAELQLARLRAKRQRDLRASGAVSEQDFDEARLAVVALEAGRQALSERLESLAIDLANATLYAPYDGAVTARRADPGTVVAAGSPVIQLVSTGAPEARIGLPAPQLDTLQPGQRYLLELRSGAVKATLRAVGADINPHTHTALALFELPDTANALDGETVSLQLQETIAANGGWLPISALLEGERGAWTVLRLEQATGGSTVAVREAVEVLAVDGDRAYVRGSLVSGQDVIADGVHRIAAGTPVQALDREY</sequence>
<dbReference type="SUPFAM" id="SSF111369">
    <property type="entry name" value="HlyD-like secretion proteins"/>
    <property type="match status" value="1"/>
</dbReference>
<evidence type="ECO:0000313" key="4">
    <source>
        <dbReference type="EMBL" id="PLW82227.1"/>
    </source>
</evidence>
<dbReference type="GO" id="GO:1990281">
    <property type="term" value="C:efflux pump complex"/>
    <property type="evidence" value="ECO:0007669"/>
    <property type="project" value="TreeGrafter"/>
</dbReference>
<evidence type="ECO:0000256" key="1">
    <source>
        <dbReference type="ARBA" id="ARBA00009477"/>
    </source>
</evidence>
<gene>
    <name evidence="4" type="ORF">CWI75_10630</name>
</gene>
<evidence type="ECO:0000313" key="5">
    <source>
        <dbReference type="Proteomes" id="UP000234845"/>
    </source>
</evidence>
<dbReference type="Gene3D" id="2.40.30.170">
    <property type="match status" value="1"/>
</dbReference>
<dbReference type="AlphaFoldDB" id="A0A2N5Y1F6"/>
<keyword evidence="5" id="KW-1185">Reference proteome</keyword>
<dbReference type="Gene3D" id="1.10.287.470">
    <property type="entry name" value="Helix hairpin bin"/>
    <property type="match status" value="1"/>
</dbReference>
<dbReference type="NCBIfam" id="TIGR01730">
    <property type="entry name" value="RND_mfp"/>
    <property type="match status" value="1"/>
</dbReference>
<name>A0A2N5Y1F6_9GAMM</name>
<dbReference type="Gene3D" id="2.40.420.20">
    <property type="match status" value="1"/>
</dbReference>
<dbReference type="PANTHER" id="PTHR30469">
    <property type="entry name" value="MULTIDRUG RESISTANCE PROTEIN MDTA"/>
    <property type="match status" value="1"/>
</dbReference>
<dbReference type="GO" id="GO:0015562">
    <property type="term" value="F:efflux transmembrane transporter activity"/>
    <property type="evidence" value="ECO:0007669"/>
    <property type="project" value="TreeGrafter"/>
</dbReference>
<dbReference type="Gene3D" id="2.40.50.100">
    <property type="match status" value="1"/>
</dbReference>
<feature type="transmembrane region" description="Helical" evidence="2">
    <location>
        <begin position="31"/>
        <end position="51"/>
    </location>
</feature>
<dbReference type="EMBL" id="PKLZ01000008">
    <property type="protein sequence ID" value="PLW82227.1"/>
    <property type="molecule type" value="Genomic_DNA"/>
</dbReference>
<dbReference type="InterPro" id="IPR058647">
    <property type="entry name" value="BSH_CzcB-like"/>
</dbReference>
<accession>A0A2N5Y1F6</accession>
<dbReference type="Proteomes" id="UP000234845">
    <property type="component" value="Unassembled WGS sequence"/>
</dbReference>
<organism evidence="4 5">
    <name type="scientific">Kineobactrum sediminis</name>
    <dbReference type="NCBI Taxonomy" id="1905677"/>
    <lineage>
        <taxon>Bacteria</taxon>
        <taxon>Pseudomonadati</taxon>
        <taxon>Pseudomonadota</taxon>
        <taxon>Gammaproteobacteria</taxon>
        <taxon>Cellvibrionales</taxon>
        <taxon>Halieaceae</taxon>
        <taxon>Kineobactrum</taxon>
    </lineage>
</organism>
<comment type="similarity">
    <text evidence="1">Belongs to the membrane fusion protein (MFP) (TC 8.A.1) family.</text>
</comment>
<feature type="domain" description="CzcB-like barrel-sandwich hybrid" evidence="3">
    <location>
        <begin position="101"/>
        <end position="233"/>
    </location>
</feature>
<dbReference type="InterPro" id="IPR006143">
    <property type="entry name" value="RND_pump_MFP"/>
</dbReference>
<protein>
    <submittedName>
        <fullName evidence="4">Efflux RND transporter periplasmic adaptor subunit</fullName>
    </submittedName>
</protein>
<dbReference type="Pfam" id="PF25973">
    <property type="entry name" value="BSH_CzcB"/>
    <property type="match status" value="1"/>
</dbReference>
<dbReference type="PANTHER" id="PTHR30469:SF11">
    <property type="entry name" value="BLL4320 PROTEIN"/>
    <property type="match status" value="1"/>
</dbReference>
<reference evidence="5" key="1">
    <citation type="submission" date="2017-11" db="EMBL/GenBank/DDBJ databases">
        <title>The draft genome sequence of Chromatocurvus sp. F02.</title>
        <authorList>
            <person name="Du Z.-J."/>
            <person name="Chang Y.-Q."/>
        </authorList>
    </citation>
    <scope>NUCLEOTIDE SEQUENCE [LARGE SCALE GENOMIC DNA]</scope>
    <source>
        <strain evidence="5">F02</strain>
    </source>
</reference>
<evidence type="ECO:0000259" key="3">
    <source>
        <dbReference type="Pfam" id="PF25973"/>
    </source>
</evidence>
<evidence type="ECO:0000256" key="2">
    <source>
        <dbReference type="SAM" id="Phobius"/>
    </source>
</evidence>
<keyword evidence="2" id="KW-1133">Transmembrane helix</keyword>
<comment type="caution">
    <text evidence="4">The sequence shown here is derived from an EMBL/GenBank/DDBJ whole genome shotgun (WGS) entry which is preliminary data.</text>
</comment>
<keyword evidence="2" id="KW-0812">Transmembrane</keyword>